<evidence type="ECO:0000256" key="3">
    <source>
        <dbReference type="ARBA" id="ARBA00022692"/>
    </source>
</evidence>
<evidence type="ECO:0000256" key="1">
    <source>
        <dbReference type="ARBA" id="ARBA00004141"/>
    </source>
</evidence>
<dbReference type="Pfam" id="PF03185">
    <property type="entry name" value="CaKB"/>
    <property type="match status" value="1"/>
</dbReference>
<protein>
    <submittedName>
        <fullName evidence="10">Calcium-activated potassium channel subunit beta-4</fullName>
    </submittedName>
</protein>
<evidence type="ECO:0000256" key="8">
    <source>
        <dbReference type="ARBA" id="ARBA00023303"/>
    </source>
</evidence>
<sequence>MKIRRVYEQLLKQEKRTVLRLKCLSGATAFIVFSVFLMMFLGLDVVRKIAKGFSFEKGVCVVQESSFTGGNVSCACGMHTCCSKYPCLRVLVKMAAKSTEDVGTSQPALLHNTIYDLGSECTYGPPCQPNYSDNFASVLKYKNSKEKRENPESFQCYFNPNDPTEVILDKSAHETLAFHAMFWPCSAFITGLCILLKTYYMRKAHKKQDVVRPQDIELEETLHTSNNNICNYHLVKSYRQ</sequence>
<feature type="transmembrane region" description="Helical" evidence="9">
    <location>
        <begin position="21"/>
        <end position="43"/>
    </location>
</feature>
<keyword evidence="7" id="KW-0325">Glycoprotein</keyword>
<evidence type="ECO:0000313" key="10">
    <source>
        <dbReference type="EMBL" id="PFX27688.1"/>
    </source>
</evidence>
<comment type="subcellular location">
    <subcellularLocation>
        <location evidence="1">Membrane</location>
        <topology evidence="1">Multi-pass membrane protein</topology>
    </subcellularLocation>
</comment>
<dbReference type="EMBL" id="LSMT01000098">
    <property type="protein sequence ID" value="PFX27688.1"/>
    <property type="molecule type" value="Genomic_DNA"/>
</dbReference>
<evidence type="ECO:0000256" key="4">
    <source>
        <dbReference type="ARBA" id="ARBA00022989"/>
    </source>
</evidence>
<dbReference type="InterPro" id="IPR003930">
    <property type="entry name" value="K_chnl_Ca-activ_BK_bsu"/>
</dbReference>
<keyword evidence="2" id="KW-0813">Transport</keyword>
<organism evidence="10 11">
    <name type="scientific">Stylophora pistillata</name>
    <name type="common">Smooth cauliflower coral</name>
    <dbReference type="NCBI Taxonomy" id="50429"/>
    <lineage>
        <taxon>Eukaryota</taxon>
        <taxon>Metazoa</taxon>
        <taxon>Cnidaria</taxon>
        <taxon>Anthozoa</taxon>
        <taxon>Hexacorallia</taxon>
        <taxon>Scleractinia</taxon>
        <taxon>Astrocoeniina</taxon>
        <taxon>Pocilloporidae</taxon>
        <taxon>Stylophora</taxon>
    </lineage>
</organism>
<comment type="caution">
    <text evidence="10">The sequence shown here is derived from an EMBL/GenBank/DDBJ whole genome shotgun (WGS) entry which is preliminary data.</text>
</comment>
<dbReference type="PANTHER" id="PTHR10258">
    <property type="entry name" value="CALCIUM-ACTIVATED POTASSIUM CHANNEL SUBUNIT BETA"/>
    <property type="match status" value="1"/>
</dbReference>
<proteinExistence type="predicted"/>
<keyword evidence="8 10" id="KW-0407">Ion channel</keyword>
<evidence type="ECO:0000256" key="6">
    <source>
        <dbReference type="ARBA" id="ARBA00023136"/>
    </source>
</evidence>
<dbReference type="STRING" id="50429.A0A2B4SGI1"/>
<accession>A0A2B4SGI1</accession>
<keyword evidence="6 9" id="KW-0472">Membrane</keyword>
<keyword evidence="11" id="KW-1185">Reference proteome</keyword>
<keyword evidence="4 9" id="KW-1133">Transmembrane helix</keyword>
<evidence type="ECO:0000256" key="2">
    <source>
        <dbReference type="ARBA" id="ARBA00022448"/>
    </source>
</evidence>
<dbReference type="GO" id="GO:0015269">
    <property type="term" value="F:calcium-activated potassium channel activity"/>
    <property type="evidence" value="ECO:0007669"/>
    <property type="project" value="InterPro"/>
</dbReference>
<keyword evidence="3 9" id="KW-0812">Transmembrane</keyword>
<evidence type="ECO:0000313" key="11">
    <source>
        <dbReference type="Proteomes" id="UP000225706"/>
    </source>
</evidence>
<dbReference type="GO" id="GO:0005513">
    <property type="term" value="P:detection of calcium ion"/>
    <property type="evidence" value="ECO:0007669"/>
    <property type="project" value="TreeGrafter"/>
</dbReference>
<evidence type="ECO:0000256" key="7">
    <source>
        <dbReference type="ARBA" id="ARBA00023180"/>
    </source>
</evidence>
<gene>
    <name evidence="10" type="primary">Kcnmb4</name>
    <name evidence="10" type="ORF">AWC38_SpisGene7631</name>
</gene>
<dbReference type="OrthoDB" id="5961159at2759"/>
<dbReference type="AlphaFoldDB" id="A0A2B4SGI1"/>
<dbReference type="GO" id="GO:0015459">
    <property type="term" value="F:potassium channel regulator activity"/>
    <property type="evidence" value="ECO:0007669"/>
    <property type="project" value="TreeGrafter"/>
</dbReference>
<evidence type="ECO:0000256" key="5">
    <source>
        <dbReference type="ARBA" id="ARBA00023065"/>
    </source>
</evidence>
<name>A0A2B4SGI1_STYPI</name>
<keyword evidence="5" id="KW-0406">Ion transport</keyword>
<reference evidence="11" key="1">
    <citation type="journal article" date="2017" name="bioRxiv">
        <title>Comparative analysis of the genomes of Stylophora pistillata and Acropora digitifera provides evidence for extensive differences between species of corals.</title>
        <authorList>
            <person name="Voolstra C.R."/>
            <person name="Li Y."/>
            <person name="Liew Y.J."/>
            <person name="Baumgarten S."/>
            <person name="Zoccola D."/>
            <person name="Flot J.-F."/>
            <person name="Tambutte S."/>
            <person name="Allemand D."/>
            <person name="Aranda M."/>
        </authorList>
    </citation>
    <scope>NUCLEOTIDE SEQUENCE [LARGE SCALE GENOMIC DNA]</scope>
</reference>
<evidence type="ECO:0000256" key="9">
    <source>
        <dbReference type="SAM" id="Phobius"/>
    </source>
</evidence>
<dbReference type="GO" id="GO:0008076">
    <property type="term" value="C:voltage-gated potassium channel complex"/>
    <property type="evidence" value="ECO:0007669"/>
    <property type="project" value="TreeGrafter"/>
</dbReference>
<feature type="transmembrane region" description="Helical" evidence="9">
    <location>
        <begin position="176"/>
        <end position="196"/>
    </location>
</feature>
<dbReference type="Proteomes" id="UP000225706">
    <property type="component" value="Unassembled WGS sequence"/>
</dbReference>
<dbReference type="PANTHER" id="PTHR10258:SF8">
    <property type="entry name" value="CALCIUM-ACTIVATED POTASSIUM CHANNEL BK ALPHA SUBUNIT DOMAIN-CONTAINING PROTEIN"/>
    <property type="match status" value="1"/>
</dbReference>